<keyword evidence="1" id="KW-0812">Transmembrane</keyword>
<keyword evidence="3" id="KW-1185">Reference proteome</keyword>
<proteinExistence type="predicted"/>
<name>R4K7D1_CLOPA</name>
<dbReference type="AlphaFoldDB" id="R4K7D1"/>
<protein>
    <submittedName>
        <fullName evidence="2">Uncharacterized protein</fullName>
    </submittedName>
</protein>
<evidence type="ECO:0000256" key="1">
    <source>
        <dbReference type="SAM" id="Phobius"/>
    </source>
</evidence>
<keyword evidence="1" id="KW-0472">Membrane</keyword>
<dbReference type="PATRIC" id="fig|86416.3.peg.2759"/>
<accession>R4K7D1</accession>
<sequence>MLIIIFINIMVISLGFVVSDLLDNKYTKALNDFCKLECKQYKREHY</sequence>
<keyword evidence="1" id="KW-1133">Transmembrane helix</keyword>
<evidence type="ECO:0000313" key="3">
    <source>
        <dbReference type="Proteomes" id="UP000013523"/>
    </source>
</evidence>
<feature type="transmembrane region" description="Helical" evidence="1">
    <location>
        <begin position="6"/>
        <end position="22"/>
    </location>
</feature>
<organism evidence="2 3">
    <name type="scientific">Clostridium pasteurianum BC1</name>
    <dbReference type="NCBI Taxonomy" id="86416"/>
    <lineage>
        <taxon>Bacteria</taxon>
        <taxon>Bacillati</taxon>
        <taxon>Bacillota</taxon>
        <taxon>Clostridia</taxon>
        <taxon>Eubacteriales</taxon>
        <taxon>Clostridiaceae</taxon>
        <taxon>Clostridium</taxon>
    </lineage>
</organism>
<dbReference type="KEGG" id="cpas:Clopa_2772"/>
<dbReference type="HOGENOM" id="CLU_3182128_0_0_9"/>
<dbReference type="Proteomes" id="UP000013523">
    <property type="component" value="Chromosome"/>
</dbReference>
<dbReference type="RefSeq" id="WP_015615905.1">
    <property type="nucleotide sequence ID" value="NC_021182.1"/>
</dbReference>
<dbReference type="EMBL" id="CP003261">
    <property type="protein sequence ID" value="AGK97611.1"/>
    <property type="molecule type" value="Genomic_DNA"/>
</dbReference>
<gene>
    <name evidence="2" type="ORF">Clopa_2772</name>
</gene>
<reference evidence="2 3" key="1">
    <citation type="submission" date="2012-01" db="EMBL/GenBank/DDBJ databases">
        <title>Complete sequence of chromosome of Clostridium pasteurianum BC1.</title>
        <authorList>
            <consortium name="US DOE Joint Genome Institute"/>
            <person name="Lucas S."/>
            <person name="Han J."/>
            <person name="Lapidus A."/>
            <person name="Cheng J.-F."/>
            <person name="Goodwin L."/>
            <person name="Pitluck S."/>
            <person name="Peters L."/>
            <person name="Mikhailova N."/>
            <person name="Teshima H."/>
            <person name="Detter J.C."/>
            <person name="Han C."/>
            <person name="Tapia R."/>
            <person name="Land M."/>
            <person name="Hauser L."/>
            <person name="Kyrpides N."/>
            <person name="Ivanova N."/>
            <person name="Pagani I."/>
            <person name="Dunn J."/>
            <person name="Taghavi S."/>
            <person name="Francis A."/>
            <person name="van der Lelie D."/>
            <person name="Woyke T."/>
        </authorList>
    </citation>
    <scope>NUCLEOTIDE SEQUENCE [LARGE SCALE GENOMIC DNA]</scope>
    <source>
        <strain evidence="2 3">BC1</strain>
    </source>
</reference>
<evidence type="ECO:0000313" key="2">
    <source>
        <dbReference type="EMBL" id="AGK97611.1"/>
    </source>
</evidence>